<comment type="caution">
    <text evidence="2">The sequence shown here is derived from an EMBL/GenBank/DDBJ whole genome shotgun (WGS) entry which is preliminary data.</text>
</comment>
<evidence type="ECO:0000313" key="3">
    <source>
        <dbReference type="Proteomes" id="UP000292702"/>
    </source>
</evidence>
<proteinExistence type="predicted"/>
<accession>A0A4R0RB76</accession>
<keyword evidence="3" id="KW-1185">Reference proteome</keyword>
<evidence type="ECO:0000256" key="1">
    <source>
        <dbReference type="SAM" id="MobiDB-lite"/>
    </source>
</evidence>
<protein>
    <submittedName>
        <fullName evidence="2">Uncharacterized protein</fullName>
    </submittedName>
</protein>
<evidence type="ECO:0000313" key="2">
    <source>
        <dbReference type="EMBL" id="TCD64116.1"/>
    </source>
</evidence>
<feature type="compositionally biased region" description="Basic and acidic residues" evidence="1">
    <location>
        <begin position="46"/>
        <end position="58"/>
    </location>
</feature>
<organism evidence="2 3">
    <name type="scientific">Steccherinum ochraceum</name>
    <dbReference type="NCBI Taxonomy" id="92696"/>
    <lineage>
        <taxon>Eukaryota</taxon>
        <taxon>Fungi</taxon>
        <taxon>Dikarya</taxon>
        <taxon>Basidiomycota</taxon>
        <taxon>Agaricomycotina</taxon>
        <taxon>Agaricomycetes</taxon>
        <taxon>Polyporales</taxon>
        <taxon>Steccherinaceae</taxon>
        <taxon>Steccherinum</taxon>
    </lineage>
</organism>
<gene>
    <name evidence="2" type="ORF">EIP91_004529</name>
</gene>
<dbReference type="AlphaFoldDB" id="A0A4R0RB76"/>
<feature type="region of interest" description="Disordered" evidence="1">
    <location>
        <begin position="39"/>
        <end position="58"/>
    </location>
</feature>
<reference evidence="2 3" key="1">
    <citation type="submission" date="2018-11" db="EMBL/GenBank/DDBJ databases">
        <title>Genome assembly of Steccherinum ochraceum LE-BIN_3174, the white-rot fungus of the Steccherinaceae family (The Residual Polyporoid clade, Polyporales, Basidiomycota).</title>
        <authorList>
            <person name="Fedorova T.V."/>
            <person name="Glazunova O.A."/>
            <person name="Landesman E.O."/>
            <person name="Moiseenko K.V."/>
            <person name="Psurtseva N.V."/>
            <person name="Savinova O.S."/>
            <person name="Shakhova N.V."/>
            <person name="Tyazhelova T.V."/>
            <person name="Vasina D.V."/>
        </authorList>
    </citation>
    <scope>NUCLEOTIDE SEQUENCE [LARGE SCALE GENOMIC DNA]</scope>
    <source>
        <strain evidence="2 3">LE-BIN_3174</strain>
    </source>
</reference>
<dbReference type="EMBL" id="RWJN01000255">
    <property type="protein sequence ID" value="TCD64116.1"/>
    <property type="molecule type" value="Genomic_DNA"/>
</dbReference>
<sequence length="136" mass="15087">MLVLEGKTVHELSGVEAALASSLVRARFDIGGIGTDDVAAIPEPTTSDRVRGSESARSDDLKHDMLERITYINTKIRKDRSNFIRALQLEETQIGRWKDQFSRLDGLVMALKGNDAVRESQYLLNESASRSPSPEV</sequence>
<dbReference type="Proteomes" id="UP000292702">
    <property type="component" value="Unassembled WGS sequence"/>
</dbReference>
<name>A0A4R0RB76_9APHY</name>